<accession>A0AC61Y7K5</accession>
<evidence type="ECO:0000313" key="1">
    <source>
        <dbReference type="EMBL" id="VVV00163.1"/>
    </source>
</evidence>
<comment type="caution">
    <text evidence="1">The sequence shown here is derived from an EMBL/GenBank/DDBJ whole genome shotgun (WGS) entry which is preliminary data.</text>
</comment>
<gene>
    <name evidence="1" type="ORF">FVB9532_01428</name>
</gene>
<sequence>MLLSGSTMKAQITNDLTAENNSKPEWTESIVKIWYECGGKIYTGAGIIVSKSGYILTAEHVGNICGTNSTTVIKVGFVDNFYDIPKQSLTAVEVNSLTDNPDNATSYDLKLLKVNNLNGRLIKPIELSKSLPMPGDNIFIAGFPDLPFIFLQNQKLSSLSVFKTNILSCYDEAKNGIPTRIHYGGNSLPGFSGGPIFNDENELIGLHSSRTTANISNLLNTICEDSSNNNCWRNAVKFDVMSADNTVRTQTININYIALKNLLDNYSWGTSIWRIPQGWIDMIRK</sequence>
<evidence type="ECO:0000313" key="2">
    <source>
        <dbReference type="Proteomes" id="UP000356253"/>
    </source>
</evidence>
<keyword evidence="2" id="KW-1185">Reference proteome</keyword>
<dbReference type="EMBL" id="CABVMM010000005">
    <property type="protein sequence ID" value="VVV00163.1"/>
    <property type="molecule type" value="Genomic_DNA"/>
</dbReference>
<reference evidence="1" key="1">
    <citation type="submission" date="2019-09" db="EMBL/GenBank/DDBJ databases">
        <authorList>
            <person name="Rodrigo-Torres L."/>
            <person name="Arahal R. D."/>
            <person name="Lucena T."/>
        </authorList>
    </citation>
    <scope>NUCLEOTIDE SEQUENCE</scope>
    <source>
        <strain evidence="1">ISS653</strain>
    </source>
</reference>
<proteinExistence type="predicted"/>
<organism evidence="1 2">
    <name type="scientific">Mesonia oceanica</name>
    <dbReference type="NCBI Taxonomy" id="2687242"/>
    <lineage>
        <taxon>Bacteria</taxon>
        <taxon>Pseudomonadati</taxon>
        <taxon>Bacteroidota</taxon>
        <taxon>Flavobacteriia</taxon>
        <taxon>Flavobacteriales</taxon>
        <taxon>Flavobacteriaceae</taxon>
        <taxon>Mesonia</taxon>
    </lineage>
</organism>
<protein>
    <submittedName>
        <fullName evidence="1">Uncharacterized protein</fullName>
    </submittedName>
</protein>
<dbReference type="Proteomes" id="UP000356253">
    <property type="component" value="Unassembled WGS sequence"/>
</dbReference>
<name>A0AC61Y7K5_9FLAO</name>